<dbReference type="InterPro" id="IPR018253">
    <property type="entry name" value="DnaJ_domain_CS"/>
</dbReference>
<keyword evidence="3" id="KW-0863">Zinc-finger</keyword>
<evidence type="ECO:0000256" key="4">
    <source>
        <dbReference type="ARBA" id="ARBA00022833"/>
    </source>
</evidence>
<dbReference type="InterPro" id="IPR002939">
    <property type="entry name" value="DnaJ_C"/>
</dbReference>
<dbReference type="PROSITE" id="PS00636">
    <property type="entry name" value="DNAJ_1"/>
    <property type="match status" value="1"/>
</dbReference>
<feature type="region of interest" description="Disordered" evidence="6">
    <location>
        <begin position="1"/>
        <end position="47"/>
    </location>
</feature>
<dbReference type="GO" id="GO:0009408">
    <property type="term" value="P:response to heat"/>
    <property type="evidence" value="ECO:0007669"/>
    <property type="project" value="InterPro"/>
</dbReference>
<keyword evidence="4" id="KW-0862">Zinc</keyword>
<dbReference type="SUPFAM" id="SSF57938">
    <property type="entry name" value="DnaJ/Hsp40 cysteine-rich domain"/>
    <property type="match status" value="1"/>
</dbReference>
<accession>A0A176WT03</accession>
<dbReference type="SMART" id="SM00271">
    <property type="entry name" value="DnaJ"/>
    <property type="match status" value="1"/>
</dbReference>
<dbReference type="Pfam" id="PF00226">
    <property type="entry name" value="DnaJ"/>
    <property type="match status" value="1"/>
</dbReference>
<organism evidence="8 9">
    <name type="scientific">Marchantia polymorpha subsp. ruderalis</name>
    <dbReference type="NCBI Taxonomy" id="1480154"/>
    <lineage>
        <taxon>Eukaryota</taxon>
        <taxon>Viridiplantae</taxon>
        <taxon>Streptophyta</taxon>
        <taxon>Embryophyta</taxon>
        <taxon>Marchantiophyta</taxon>
        <taxon>Marchantiopsida</taxon>
        <taxon>Marchantiidae</taxon>
        <taxon>Marchantiales</taxon>
        <taxon>Marchantiaceae</taxon>
        <taxon>Marchantia</taxon>
    </lineage>
</organism>
<dbReference type="InterPro" id="IPR001623">
    <property type="entry name" value="DnaJ_domain"/>
</dbReference>
<dbReference type="GO" id="GO:0051082">
    <property type="term" value="F:unfolded protein binding"/>
    <property type="evidence" value="ECO:0007669"/>
    <property type="project" value="InterPro"/>
</dbReference>
<keyword evidence="5" id="KW-0143">Chaperone</keyword>
<dbReference type="FunFam" id="2.60.260.20:FF:000005">
    <property type="entry name" value="Chaperone protein dnaJ 1, mitochondrial"/>
    <property type="match status" value="1"/>
</dbReference>
<dbReference type="GO" id="GO:0008270">
    <property type="term" value="F:zinc ion binding"/>
    <property type="evidence" value="ECO:0007669"/>
    <property type="project" value="UniProtKB-KW"/>
</dbReference>
<reference evidence="8" key="1">
    <citation type="submission" date="2016-03" db="EMBL/GenBank/DDBJ databases">
        <title>Mechanisms controlling the formation of the plant cell surface in tip-growing cells are functionally conserved among land plants.</title>
        <authorList>
            <person name="Honkanen S."/>
            <person name="Jones V.A."/>
            <person name="Morieri G."/>
            <person name="Champion C."/>
            <person name="Hetherington A.J."/>
            <person name="Kelly S."/>
            <person name="Saint-Marcoux D."/>
            <person name="Proust H."/>
            <person name="Prescott H."/>
            <person name="Dolan L."/>
        </authorList>
    </citation>
    <scope>NUCLEOTIDE SEQUENCE [LARGE SCALE GENOMIC DNA]</scope>
    <source>
        <tissue evidence="8">Whole gametophyte</tissue>
    </source>
</reference>
<dbReference type="CDD" id="cd10747">
    <property type="entry name" value="DnaJ_C"/>
    <property type="match status" value="1"/>
</dbReference>
<dbReference type="InterPro" id="IPR036869">
    <property type="entry name" value="J_dom_sf"/>
</dbReference>
<evidence type="ECO:0000256" key="6">
    <source>
        <dbReference type="SAM" id="MobiDB-lite"/>
    </source>
</evidence>
<dbReference type="InterPro" id="IPR012724">
    <property type="entry name" value="DnaJ"/>
</dbReference>
<dbReference type="InterPro" id="IPR036410">
    <property type="entry name" value="HSP_DnaJ_Cys-rich_dom_sf"/>
</dbReference>
<gene>
    <name evidence="8" type="ORF">AXG93_2587s1510</name>
</gene>
<feature type="compositionally biased region" description="Basic and acidic residues" evidence="6">
    <location>
        <begin position="25"/>
        <end position="47"/>
    </location>
</feature>
<evidence type="ECO:0000313" key="8">
    <source>
        <dbReference type="EMBL" id="OAE35436.1"/>
    </source>
</evidence>
<dbReference type="Gene3D" id="2.60.260.20">
    <property type="entry name" value="Urease metallochaperone UreE, N-terminal domain"/>
    <property type="match status" value="2"/>
</dbReference>
<evidence type="ECO:0000256" key="2">
    <source>
        <dbReference type="ARBA" id="ARBA00022737"/>
    </source>
</evidence>
<dbReference type="CDD" id="cd06257">
    <property type="entry name" value="DnaJ"/>
    <property type="match status" value="1"/>
</dbReference>
<keyword evidence="2" id="KW-0677">Repeat</keyword>
<feature type="domain" description="J" evidence="7">
    <location>
        <begin position="179"/>
        <end position="244"/>
    </location>
</feature>
<dbReference type="EMBL" id="LVLJ01000172">
    <property type="protein sequence ID" value="OAE35436.1"/>
    <property type="molecule type" value="Genomic_DNA"/>
</dbReference>
<dbReference type="PANTHER" id="PTHR43096">
    <property type="entry name" value="DNAJ HOMOLOG 1, MITOCHONDRIAL-RELATED"/>
    <property type="match status" value="1"/>
</dbReference>
<dbReference type="AlphaFoldDB" id="A0A176WT03"/>
<comment type="caution">
    <text evidence="8">The sequence shown here is derived from an EMBL/GenBank/DDBJ whole genome shotgun (WGS) entry which is preliminary data.</text>
</comment>
<dbReference type="GO" id="GO:0042026">
    <property type="term" value="P:protein refolding"/>
    <property type="evidence" value="ECO:0007669"/>
    <property type="project" value="TreeGrafter"/>
</dbReference>
<dbReference type="InterPro" id="IPR008971">
    <property type="entry name" value="HSP40/DnaJ_pept-bd"/>
</dbReference>
<dbReference type="GO" id="GO:0005737">
    <property type="term" value="C:cytoplasm"/>
    <property type="evidence" value="ECO:0007669"/>
    <property type="project" value="TreeGrafter"/>
</dbReference>
<dbReference type="PRINTS" id="PR00625">
    <property type="entry name" value="JDOMAIN"/>
</dbReference>
<dbReference type="PANTHER" id="PTHR43096:SF52">
    <property type="entry name" value="DNAJ HOMOLOG 1, MITOCHONDRIAL-RELATED"/>
    <property type="match status" value="1"/>
</dbReference>
<dbReference type="SUPFAM" id="SSF46565">
    <property type="entry name" value="Chaperone J-domain"/>
    <property type="match status" value="1"/>
</dbReference>
<dbReference type="Gene3D" id="1.10.287.110">
    <property type="entry name" value="DnaJ domain"/>
    <property type="match status" value="1"/>
</dbReference>
<keyword evidence="9" id="KW-1185">Reference proteome</keyword>
<dbReference type="Proteomes" id="UP000077202">
    <property type="component" value="Unassembled WGS sequence"/>
</dbReference>
<name>A0A176WT03_MARPO</name>
<evidence type="ECO:0000259" key="7">
    <source>
        <dbReference type="PROSITE" id="PS50076"/>
    </source>
</evidence>
<sequence length="506" mass="55734">MASALAGPVSWPRRGWGGRSRSGARKKEQEEEKVAQRNIGERKMEREAGRVREEEEVFLFSTALLESSSEIPLFNCSQCFGPETMSRVPWRRSLRLLQRCLDSSRTPSLQDGLPKSNAIDWRPRQSRNSYHAFATNPLSSSLGGCSCFHCQGSLFKEKKLFTSSRGFHATGVQHMSKRDFYEVLGVSRGASGPEIKKAYYALAKKYHPDMNKGDDKAEEKFQEIQHAYEVLKDDEKRSVYDQVGPEAYDAADGGGRGPSGFEGFDGFGGFDVNEVLNSFFGVQQDGRRSTVKTALVYLLEPKYVHAKDVEGLERYKQGWIALESTCEMCGGTGKFTKEKCSSCRGSGTVKAGKQVVVTVPPGVENGMSLKIQGEGGAGPAGSRSGDLYVQLRVAEDPIFRREGADIHLNTSISFTQAILGGEVQVPTLTGDVSLKVRPGTQPNQKLVLRGKGIKMLNSKHYGDQYVHFTVVIPVNLSLEQRRLIEEFAREESGESDKVDNAAEGSG</sequence>
<evidence type="ECO:0000256" key="1">
    <source>
        <dbReference type="ARBA" id="ARBA00022723"/>
    </source>
</evidence>
<keyword evidence="1" id="KW-0479">Metal-binding</keyword>
<dbReference type="Pfam" id="PF01556">
    <property type="entry name" value="DnaJ_C"/>
    <property type="match status" value="1"/>
</dbReference>
<dbReference type="GO" id="GO:0005524">
    <property type="term" value="F:ATP binding"/>
    <property type="evidence" value="ECO:0007669"/>
    <property type="project" value="InterPro"/>
</dbReference>
<evidence type="ECO:0000313" key="9">
    <source>
        <dbReference type="Proteomes" id="UP000077202"/>
    </source>
</evidence>
<proteinExistence type="inferred from homology"/>
<evidence type="ECO:0000256" key="5">
    <source>
        <dbReference type="ARBA" id="ARBA00023186"/>
    </source>
</evidence>
<dbReference type="SUPFAM" id="SSF49493">
    <property type="entry name" value="HSP40/DnaJ peptide-binding domain"/>
    <property type="match status" value="2"/>
</dbReference>
<protein>
    <recommendedName>
        <fullName evidence="7">J domain-containing protein</fullName>
    </recommendedName>
</protein>
<dbReference type="HAMAP" id="MF_01152">
    <property type="entry name" value="DnaJ"/>
    <property type="match status" value="1"/>
</dbReference>
<dbReference type="PROSITE" id="PS50076">
    <property type="entry name" value="DNAJ_2"/>
    <property type="match status" value="1"/>
</dbReference>
<evidence type="ECO:0000256" key="3">
    <source>
        <dbReference type="ARBA" id="ARBA00022771"/>
    </source>
</evidence>